<dbReference type="EMBL" id="VCPD01000003">
    <property type="protein sequence ID" value="TMV07775.1"/>
    <property type="molecule type" value="Genomic_DNA"/>
</dbReference>
<name>A0ABY2WZK5_9RHOB</name>
<evidence type="ECO:0008006" key="4">
    <source>
        <dbReference type="Google" id="ProtNLM"/>
    </source>
</evidence>
<feature type="transmembrane region" description="Helical" evidence="1">
    <location>
        <begin position="94"/>
        <end position="114"/>
    </location>
</feature>
<proteinExistence type="predicted"/>
<evidence type="ECO:0000313" key="3">
    <source>
        <dbReference type="Proteomes" id="UP001193035"/>
    </source>
</evidence>
<gene>
    <name evidence="2" type="ORF">FGK63_09935</name>
</gene>
<sequence length="128" mass="14093">MTLSAPSSQELEFLIDTYLDASRTGITASEGVRRAARAVVLEMSETERQRMLYLARQKEAIALRSLVLWVVQVVALAGVYVGVFYGVLVMQISLLPVILLVVLTGILLVGYDSVRDFLRDSSMAADLK</sequence>
<feature type="transmembrane region" description="Helical" evidence="1">
    <location>
        <begin position="66"/>
        <end position="88"/>
    </location>
</feature>
<evidence type="ECO:0000256" key="1">
    <source>
        <dbReference type="SAM" id="Phobius"/>
    </source>
</evidence>
<keyword evidence="1" id="KW-1133">Transmembrane helix</keyword>
<protein>
    <recommendedName>
        <fullName evidence="4">DUF2335 domain-containing protein</fullName>
    </recommendedName>
</protein>
<keyword evidence="3" id="KW-1185">Reference proteome</keyword>
<comment type="caution">
    <text evidence="2">The sequence shown here is derived from an EMBL/GenBank/DDBJ whole genome shotgun (WGS) entry which is preliminary data.</text>
</comment>
<accession>A0ABY2WZK5</accession>
<organism evidence="2 3">
    <name type="scientific">Ruegeria sediminis</name>
    <dbReference type="NCBI Taxonomy" id="2583820"/>
    <lineage>
        <taxon>Bacteria</taxon>
        <taxon>Pseudomonadati</taxon>
        <taxon>Pseudomonadota</taxon>
        <taxon>Alphaproteobacteria</taxon>
        <taxon>Rhodobacterales</taxon>
        <taxon>Roseobacteraceae</taxon>
        <taxon>Ruegeria</taxon>
    </lineage>
</organism>
<reference evidence="2 3" key="1">
    <citation type="submission" date="2019-05" db="EMBL/GenBank/DDBJ databases">
        <title>Ruegeria sp. nov., isolated from tidal flat.</title>
        <authorList>
            <person name="Kim W."/>
        </authorList>
    </citation>
    <scope>NUCLEOTIDE SEQUENCE [LARGE SCALE GENOMIC DNA]</scope>
    <source>
        <strain evidence="2 3">CAU 1488</strain>
    </source>
</reference>
<keyword evidence="1" id="KW-0472">Membrane</keyword>
<evidence type="ECO:0000313" key="2">
    <source>
        <dbReference type="EMBL" id="TMV07775.1"/>
    </source>
</evidence>
<dbReference type="Proteomes" id="UP001193035">
    <property type="component" value="Unassembled WGS sequence"/>
</dbReference>
<dbReference type="RefSeq" id="WP_138841709.1">
    <property type="nucleotide sequence ID" value="NZ_VCPD01000003.1"/>
</dbReference>
<keyword evidence="1" id="KW-0812">Transmembrane</keyword>